<evidence type="ECO:0000313" key="7">
    <source>
        <dbReference type="EMBL" id="CDK24666.1"/>
    </source>
</evidence>
<dbReference type="HOGENOM" id="CLU_033649_0_0_1"/>
<dbReference type="GO" id="GO:0005634">
    <property type="term" value="C:nucleus"/>
    <property type="evidence" value="ECO:0007669"/>
    <property type="project" value="UniProtKB-SubCell"/>
</dbReference>
<dbReference type="Proteomes" id="UP000019384">
    <property type="component" value="Unassembled WGS sequence"/>
</dbReference>
<accession>W6MG31</accession>
<dbReference type="EMBL" id="HG793125">
    <property type="protein sequence ID" value="CDK24666.1"/>
    <property type="molecule type" value="Genomic_DNA"/>
</dbReference>
<dbReference type="InterPro" id="IPR036570">
    <property type="entry name" value="HORMA_dom_sf"/>
</dbReference>
<keyword evidence="5" id="KW-0469">Meiosis</keyword>
<dbReference type="GeneID" id="34518071"/>
<dbReference type="GO" id="GO:0007130">
    <property type="term" value="P:synaptonemal complex assembly"/>
    <property type="evidence" value="ECO:0007669"/>
    <property type="project" value="TreeGrafter"/>
</dbReference>
<dbReference type="InterPro" id="IPR003511">
    <property type="entry name" value="HORMA_dom"/>
</dbReference>
<dbReference type="PANTHER" id="PTHR48225:SF7">
    <property type="entry name" value="MEIOSIS-SPECIFIC PROTEIN HOP1"/>
    <property type="match status" value="1"/>
</dbReference>
<keyword evidence="3" id="KW-0158">Chromosome</keyword>
<gene>
    <name evidence="7" type="ORF">KUCA_T00000632001</name>
</gene>
<name>W6MG31_9ASCO</name>
<evidence type="ECO:0000313" key="8">
    <source>
        <dbReference type="Proteomes" id="UP000019384"/>
    </source>
</evidence>
<reference evidence="7" key="2">
    <citation type="submission" date="2014-02" db="EMBL/GenBank/DDBJ databases">
        <title>Complete DNA sequence of /Kuraishia capsulata/ illustrates novel genomic features among budding yeasts (/Saccharomycotina/).</title>
        <authorList>
            <person name="Morales L."/>
            <person name="Noel B."/>
            <person name="Porcel B."/>
            <person name="Marcet-Houben M."/>
            <person name="Hullo M-F."/>
            <person name="Sacerdot C."/>
            <person name="Tekaia F."/>
            <person name="Leh-Louis V."/>
            <person name="Despons L."/>
            <person name="Khanna V."/>
            <person name="Aury J-M."/>
            <person name="Barbe V."/>
            <person name="Couloux A."/>
            <person name="Labadie K."/>
            <person name="Pelletier E."/>
            <person name="Souciet J-L."/>
            <person name="Boekhout T."/>
            <person name="Gabaldon T."/>
            <person name="Wincker P."/>
            <person name="Dujon B."/>
        </authorList>
    </citation>
    <scope>NUCLEOTIDE SEQUENCE</scope>
    <source>
        <strain evidence="7">CBS 1993</strain>
    </source>
</reference>
<dbReference type="Gene3D" id="3.30.900.10">
    <property type="entry name" value="HORMA domain"/>
    <property type="match status" value="1"/>
</dbReference>
<evidence type="ECO:0000256" key="2">
    <source>
        <dbReference type="ARBA" id="ARBA00004286"/>
    </source>
</evidence>
<dbReference type="GO" id="GO:0005694">
    <property type="term" value="C:chromosome"/>
    <property type="evidence" value="ECO:0007669"/>
    <property type="project" value="UniProtKB-SubCell"/>
</dbReference>
<keyword evidence="8" id="KW-1185">Reference proteome</keyword>
<evidence type="ECO:0000256" key="3">
    <source>
        <dbReference type="ARBA" id="ARBA00022454"/>
    </source>
</evidence>
<dbReference type="OrthoDB" id="1928087at2759"/>
<sequence length="584" mass="65978">MRNVEHIAYKNITAQQSEKLVQSTLLVSLGCIAYLRGLFNEKAFEDRPLRPIGGQDFENNKRFIPTKVLVRGINEDIDLLLDWLEIGVFDAINKRFLRCLAITICSNQQKLEELSETYLFSFDYSVDKNVAMNISTTDRVSSEYPALDVTKQEGLELIKRLILSTQELPEPPKHKSLSMRLLFNESCPPRYQPRFFMDASENPPATIKLKTSNAAKSNSIGNIKAKFHNFEAWILHSVGIDDARSGQASNVNIFDFIDSNILKRKPQTQMPVTPEEDYNLPNSNNLKRVNLGKNVGTFFINSSVVYTQEVSKSKTATPGPRCECGSRVSLLYSKEFQCSRCQKAVHSVCYLESGIPCVCFSCRAIETGGKVHNELPILMNIRKTYSYLKIAIPQSLEVLIEALGYDINNESVDLVTKVLTVMAFDRLVLITQTPFMLQKSEKMINACFMFEVQWDGILLDNKPLPKGTYAMTFMPFAQGVKACEEYLSRYRDRKKYYFEETVGFGVMTNDPNTPASLSCSEVEIRSSSLVDTFDKDPIESPDFITHAEGGCSEDEIEVEVSLSNEPDLKKARKVSVTKAVLRNI</sequence>
<proteinExistence type="predicted"/>
<reference evidence="7" key="1">
    <citation type="submission" date="2013-12" db="EMBL/GenBank/DDBJ databases">
        <authorList>
            <person name="Genoscope - CEA"/>
        </authorList>
    </citation>
    <scope>NUCLEOTIDE SEQUENCE</scope>
    <source>
        <strain evidence="7">CBS 1993</strain>
    </source>
</reference>
<evidence type="ECO:0000259" key="6">
    <source>
        <dbReference type="PROSITE" id="PS50815"/>
    </source>
</evidence>
<dbReference type="PROSITE" id="PS50815">
    <property type="entry name" value="HORMA"/>
    <property type="match status" value="1"/>
</dbReference>
<dbReference type="PANTHER" id="PTHR48225">
    <property type="entry name" value="HORMA DOMAIN-CONTAINING PROTEIN 1"/>
    <property type="match status" value="1"/>
</dbReference>
<keyword evidence="4" id="KW-0539">Nucleus</keyword>
<dbReference type="Pfam" id="PF02301">
    <property type="entry name" value="HORMA"/>
    <property type="match status" value="1"/>
</dbReference>
<comment type="subcellular location">
    <subcellularLocation>
        <location evidence="2">Chromosome</location>
    </subcellularLocation>
    <subcellularLocation>
        <location evidence="1">Nucleus</location>
    </subcellularLocation>
</comment>
<feature type="domain" description="HORMA" evidence="6">
    <location>
        <begin position="15"/>
        <end position="234"/>
    </location>
</feature>
<dbReference type="AlphaFoldDB" id="W6MG31"/>
<dbReference type="InterPro" id="IPR051294">
    <property type="entry name" value="HORMA_MeioticProgression"/>
</dbReference>
<dbReference type="STRING" id="1382522.W6MG31"/>
<dbReference type="SUPFAM" id="SSF56019">
    <property type="entry name" value="The spindle assembly checkpoint protein mad2"/>
    <property type="match status" value="1"/>
</dbReference>
<evidence type="ECO:0000256" key="5">
    <source>
        <dbReference type="ARBA" id="ARBA00023254"/>
    </source>
</evidence>
<evidence type="ECO:0000256" key="4">
    <source>
        <dbReference type="ARBA" id="ARBA00023242"/>
    </source>
</evidence>
<protein>
    <recommendedName>
        <fullName evidence="6">HORMA domain-containing protein</fullName>
    </recommendedName>
</protein>
<evidence type="ECO:0000256" key="1">
    <source>
        <dbReference type="ARBA" id="ARBA00004123"/>
    </source>
</evidence>
<dbReference type="PROSITE" id="PS51257">
    <property type="entry name" value="PROKAR_LIPOPROTEIN"/>
    <property type="match status" value="1"/>
</dbReference>
<dbReference type="GO" id="GO:0051598">
    <property type="term" value="P:meiotic recombination checkpoint signaling"/>
    <property type="evidence" value="ECO:0007669"/>
    <property type="project" value="TreeGrafter"/>
</dbReference>
<organism evidence="7 8">
    <name type="scientific">Kuraishia capsulata CBS 1993</name>
    <dbReference type="NCBI Taxonomy" id="1382522"/>
    <lineage>
        <taxon>Eukaryota</taxon>
        <taxon>Fungi</taxon>
        <taxon>Dikarya</taxon>
        <taxon>Ascomycota</taxon>
        <taxon>Saccharomycotina</taxon>
        <taxon>Pichiomycetes</taxon>
        <taxon>Pichiales</taxon>
        <taxon>Pichiaceae</taxon>
        <taxon>Kuraishia</taxon>
    </lineage>
</organism>
<dbReference type="RefSeq" id="XP_022456683.1">
    <property type="nucleotide sequence ID" value="XM_022605190.1"/>
</dbReference>